<dbReference type="EMBL" id="CAJNOL010004602">
    <property type="protein sequence ID" value="CAF1591321.1"/>
    <property type="molecule type" value="Genomic_DNA"/>
</dbReference>
<proteinExistence type="predicted"/>
<dbReference type="Proteomes" id="UP000663854">
    <property type="component" value="Unassembled WGS sequence"/>
</dbReference>
<evidence type="ECO:0000313" key="4">
    <source>
        <dbReference type="Proteomes" id="UP000663870"/>
    </source>
</evidence>
<dbReference type="Proteomes" id="UP000663870">
    <property type="component" value="Unassembled WGS sequence"/>
</dbReference>
<dbReference type="PANTHER" id="PTHR21301">
    <property type="entry name" value="REVERSE TRANSCRIPTASE"/>
    <property type="match status" value="1"/>
</dbReference>
<comment type="caution">
    <text evidence="3">The sequence shown here is derived from an EMBL/GenBank/DDBJ whole genome shotgun (WGS) entry which is preliminary data.</text>
</comment>
<dbReference type="InterPro" id="IPR000477">
    <property type="entry name" value="RT_dom"/>
</dbReference>
<evidence type="ECO:0000259" key="1">
    <source>
        <dbReference type="PROSITE" id="PS50878"/>
    </source>
</evidence>
<dbReference type="Pfam" id="PF26215">
    <property type="entry name" value="HTH_animal"/>
    <property type="match status" value="1"/>
</dbReference>
<feature type="domain" description="Reverse transcriptase" evidence="1">
    <location>
        <begin position="202"/>
        <end position="466"/>
    </location>
</feature>
<dbReference type="EMBL" id="CAJNOH010003281">
    <property type="protein sequence ID" value="CAF1330471.1"/>
    <property type="molecule type" value="Genomic_DNA"/>
</dbReference>
<evidence type="ECO:0000313" key="3">
    <source>
        <dbReference type="EMBL" id="CAF1591321.1"/>
    </source>
</evidence>
<dbReference type="PANTHER" id="PTHR21301:SF10">
    <property type="entry name" value="REVERSE TRANSCRIPTASE DOMAIN-CONTAINING PROTEIN"/>
    <property type="match status" value="1"/>
</dbReference>
<name>A0A816A071_9BILA</name>
<dbReference type="AlphaFoldDB" id="A0A816A071"/>
<protein>
    <recommendedName>
        <fullName evidence="1">Reverse transcriptase domain-containing protein</fullName>
    </recommendedName>
</protein>
<dbReference type="InterPro" id="IPR058912">
    <property type="entry name" value="HTH_animal"/>
</dbReference>
<organism evidence="3 4">
    <name type="scientific">Rotaria sordida</name>
    <dbReference type="NCBI Taxonomy" id="392033"/>
    <lineage>
        <taxon>Eukaryota</taxon>
        <taxon>Metazoa</taxon>
        <taxon>Spiralia</taxon>
        <taxon>Gnathifera</taxon>
        <taxon>Rotifera</taxon>
        <taxon>Eurotatoria</taxon>
        <taxon>Bdelloidea</taxon>
        <taxon>Philodinida</taxon>
        <taxon>Philodinidae</taxon>
        <taxon>Rotaria</taxon>
    </lineage>
</organism>
<accession>A0A816A071</accession>
<sequence>MKQFRGRRSNISIYTTITASLPFIEVDLNLTPQQMSMFINGLKYIIPCQNQFSGKSIEQLVSEQYQSISTTVKNCLKDHRIPAANQRAEEAFQALRCILHELQSKKLSKKFGKRAKREYKIVQSIRCLLRGRPDIVIRRTDKSKVFYICKATDFARKAEEYMLKIKAYQETTSGHCPLSNMLYTVQTLLSSLTAQKALSFQQYSKISPKLNKLELGHYHGLQKPHKPSTPLRPIIACIHAPATLVSIFLNDLLAPIYLNIAREITFINGIDVIRKLEKYILDGHFQATTKFIIINVTDLYTMIPREGALHTLMRFLEKNSHHGKIGTLSIAGIMRMARLILDTNCFAYDNKYYQQTRGGAMGSAFTQVLANIYMYEWEQDLIKHQAIHNGVYERYIDDIFMTTNQSIDEIKIELEKAANKDMNIKIHYEIDTSVNFLDVTITNENGQLKTSLYHKPTTEPYILLYTSDHPRHIHRNIPYAALLRAARICSDLHDFNRERIRIDMSLLLNNYPPNFIRKQFNRFFQVNNAMPVLNELNSQAYSHLHQQLLY</sequence>
<dbReference type="PROSITE" id="PS50878">
    <property type="entry name" value="RT_POL"/>
    <property type="match status" value="1"/>
</dbReference>
<gene>
    <name evidence="3" type="ORF">JXQ802_LOCUS47273</name>
    <name evidence="2" type="ORF">PYM288_LOCUS31383</name>
</gene>
<keyword evidence="4" id="KW-1185">Reference proteome</keyword>
<evidence type="ECO:0000313" key="2">
    <source>
        <dbReference type="EMBL" id="CAF1330471.1"/>
    </source>
</evidence>
<reference evidence="3" key="1">
    <citation type="submission" date="2021-02" db="EMBL/GenBank/DDBJ databases">
        <authorList>
            <person name="Nowell W R."/>
        </authorList>
    </citation>
    <scope>NUCLEOTIDE SEQUENCE</scope>
</reference>